<dbReference type="PROSITE" id="PS51113">
    <property type="entry name" value="ZF_BTK"/>
    <property type="match status" value="1"/>
</dbReference>
<feature type="compositionally biased region" description="Basic and acidic residues" evidence="2">
    <location>
        <begin position="360"/>
        <end position="376"/>
    </location>
</feature>
<keyword evidence="1" id="KW-0862">Zinc</keyword>
<dbReference type="SUPFAM" id="SSF52200">
    <property type="entry name" value="Toll/Interleukin receptor TIR domain"/>
    <property type="match status" value="2"/>
</dbReference>
<evidence type="ECO:0000313" key="4">
    <source>
        <dbReference type="EMBL" id="AOW69249.1"/>
    </source>
</evidence>
<dbReference type="EMBL" id="KU710363">
    <property type="protein sequence ID" value="AOW69249.1"/>
    <property type="molecule type" value="mRNA"/>
</dbReference>
<organism evidence="4">
    <name type="scientific">Actinia tenebrosa</name>
    <name type="common">Australian red waratah sea anemone</name>
    <dbReference type="NCBI Taxonomy" id="6105"/>
    <lineage>
        <taxon>Eukaryota</taxon>
        <taxon>Metazoa</taxon>
        <taxon>Cnidaria</taxon>
        <taxon>Anthozoa</taxon>
        <taxon>Hexacorallia</taxon>
        <taxon>Actiniaria</taxon>
        <taxon>Actiniidae</taxon>
        <taxon>Actinia</taxon>
    </lineage>
</organism>
<reference evidence="4" key="1">
    <citation type="journal article" date="2016" name="BMC Genomics">
        <title>Insights into the innate immunome of actiniarians using a comparative genomic approach.</title>
        <authorList>
            <person name="van der Burg C.A."/>
            <person name="Prentis P.J."/>
            <person name="Surm J.M."/>
            <person name="Pavasovic A."/>
        </authorList>
    </citation>
    <scope>NUCLEOTIDE SEQUENCE</scope>
</reference>
<name>A0A1D8RAC5_ACTTE</name>
<feature type="region of interest" description="Disordered" evidence="2">
    <location>
        <begin position="1"/>
        <end position="34"/>
    </location>
</feature>
<feature type="domain" description="TIR" evidence="3">
    <location>
        <begin position="427"/>
        <end position="518"/>
    </location>
</feature>
<feature type="region of interest" description="Disordered" evidence="2">
    <location>
        <begin position="360"/>
        <end position="388"/>
    </location>
</feature>
<protein>
    <submittedName>
        <fullName evidence="6">Uncharacterized protein LOC116297189</fullName>
    </submittedName>
</protein>
<keyword evidence="5" id="KW-1185">Reference proteome</keyword>
<feature type="compositionally biased region" description="Basic residues" evidence="2">
    <location>
        <begin position="1"/>
        <end position="11"/>
    </location>
</feature>
<dbReference type="GO" id="GO:0035556">
    <property type="term" value="P:intracellular signal transduction"/>
    <property type="evidence" value="ECO:0007669"/>
    <property type="project" value="InterPro"/>
</dbReference>
<dbReference type="GeneID" id="116297189"/>
<proteinExistence type="evidence at transcript level"/>
<gene>
    <name evidence="6" type="primary">LOC116297189</name>
</gene>
<evidence type="ECO:0000256" key="2">
    <source>
        <dbReference type="SAM" id="MobiDB-lite"/>
    </source>
</evidence>
<keyword evidence="1" id="KW-0479">Metal-binding</keyword>
<dbReference type="Proteomes" id="UP000515163">
    <property type="component" value="Unplaced"/>
</dbReference>
<evidence type="ECO:0000313" key="6">
    <source>
        <dbReference type="RefSeq" id="XP_031561227.1"/>
    </source>
</evidence>
<reference evidence="6" key="2">
    <citation type="submission" date="2025-04" db="UniProtKB">
        <authorList>
            <consortium name="RefSeq"/>
        </authorList>
    </citation>
    <scope>IDENTIFICATION</scope>
    <source>
        <tissue evidence="6">Tentacle</tissue>
    </source>
</reference>
<keyword evidence="1" id="KW-0863">Zinc-finger</keyword>
<dbReference type="Pfam" id="PF13676">
    <property type="entry name" value="TIR_2"/>
    <property type="match status" value="1"/>
</dbReference>
<dbReference type="OrthoDB" id="2148946at2759"/>
<dbReference type="GO" id="GO:0008270">
    <property type="term" value="F:zinc ion binding"/>
    <property type="evidence" value="ECO:0007669"/>
    <property type="project" value="UniProtKB-KW"/>
</dbReference>
<evidence type="ECO:0000259" key="3">
    <source>
        <dbReference type="Pfam" id="PF13676"/>
    </source>
</evidence>
<accession>A0A1D8RAC5</accession>
<sequence>MGSGSSKKKSKATISTVKAAQAFKHPDKTSGKKKGKANVLISFHSKNYQKAQEAGSIIRDNGYNVFLISEGSPFALGLREQSVQWCDVFVIIATFNYQRSHYCVELANYAKDKKKPVVSLLAQPNYSPSGSVGAISLAWGKPIHHVQNSQESNDQLLVALTEKLTGVERSTVSMPTLDTVEGSGLKTEKTQGSYVCIVYLEEGVEVAKMVKSGHGVSNMGAAANTLNQVPIKMGDPKGSNIELIKGCKVFIPILTSGYQDSSKCREEYECARKHEKQIIPVKGEKFWPSGWLSLGIAGKLYYELTDSNQAYTPHKNVPDSTPMNDFIFAVLTAYEGELSEEEREKADIAALTKKIEEVKGKLDEWPPKPRNQEEQRSTPPPPEKLVTQDTENLPFNYIKYEVTRMSFNPPKPLFDKHGIPIEQKFDIMLSYQWDIQDFVRNVYMEMDMKTFKTWMDIWGGMQGNINEAMATAVENSTLMISFLTEKYQKSVNCNLELMYAKQKQMPIIFINVEPNLQLKDWIQELVDKTVVFNMSSISDFGEMDKGVPKINRLAEAARNLMKWSAAQPKKIRTDVSEEVYRLQNLLEDALIALAEKEKRKRYETCTRCGAQFENESSAGCKVHGAYYMGGTILAGRWVCCSQREKDGMGCEKANHITISRKWTEMSHKGCFQWNPK</sequence>
<dbReference type="KEGG" id="aten:116297189"/>
<dbReference type="InterPro" id="IPR035897">
    <property type="entry name" value="Toll_tir_struct_dom_sf"/>
</dbReference>
<evidence type="ECO:0000256" key="1">
    <source>
        <dbReference type="PROSITE-ProRule" id="PRU00432"/>
    </source>
</evidence>
<dbReference type="RefSeq" id="XP_031561227.1">
    <property type="nucleotide sequence ID" value="XM_031705367.1"/>
</dbReference>
<dbReference type="PANTHER" id="PTHR46270">
    <property type="entry name" value="ARMADILLO-TYPE FOLD-RELATED"/>
    <property type="match status" value="1"/>
</dbReference>
<dbReference type="PANTHER" id="PTHR46270:SF6">
    <property type="entry name" value="TIR DOMAIN-CONTAINING PROTEIN"/>
    <property type="match status" value="1"/>
</dbReference>
<evidence type="ECO:0000313" key="5">
    <source>
        <dbReference type="Proteomes" id="UP000515163"/>
    </source>
</evidence>
<dbReference type="InterPro" id="IPR000157">
    <property type="entry name" value="TIR_dom"/>
</dbReference>
<dbReference type="InterPro" id="IPR001562">
    <property type="entry name" value="Znf_Btk_motif"/>
</dbReference>
<dbReference type="AlphaFoldDB" id="A0A1D8RAC5"/>
<dbReference type="Gene3D" id="3.40.50.10140">
    <property type="entry name" value="Toll/interleukin-1 receptor homology (TIR) domain"/>
    <property type="match status" value="1"/>
</dbReference>